<dbReference type="RefSeq" id="WP_204841020.1">
    <property type="nucleotide sequence ID" value="NZ_JAFBCL010000001.1"/>
</dbReference>
<evidence type="ECO:0000313" key="4">
    <source>
        <dbReference type="Proteomes" id="UP001195724"/>
    </source>
</evidence>
<dbReference type="Proteomes" id="UP001195724">
    <property type="component" value="Unassembled WGS sequence"/>
</dbReference>
<evidence type="ECO:0000313" key="1">
    <source>
        <dbReference type="EMBL" id="MBM7809983.1"/>
    </source>
</evidence>
<dbReference type="AlphaFoldDB" id="A0A8T8I0M9"/>
<keyword evidence="4" id="KW-1185">Reference proteome</keyword>
<evidence type="ECO:0000313" key="3">
    <source>
        <dbReference type="Proteomes" id="UP000671828"/>
    </source>
</evidence>
<name>A0A8T8I0M9_9PSEU</name>
<protein>
    <submittedName>
        <fullName evidence="2">Uncharacterized protein</fullName>
    </submittedName>
</protein>
<evidence type="ECO:0000313" key="2">
    <source>
        <dbReference type="EMBL" id="QTR04227.1"/>
    </source>
</evidence>
<proteinExistence type="predicted"/>
<sequence length="142" mass="15221">MIVPLVAGAPTVVIVTSVPAGNPQVWLPTYDRGLVRADLLMRVGAALLLTPDPPQPYGIVVQLHGDADGQRGRAHEYVIAHADTLERAQLVLLEILAEVDRALATGQSGVIEFDANSHPVLVNLQHPVEAPEQRTPADHVIE</sequence>
<dbReference type="Proteomes" id="UP000671828">
    <property type="component" value="Chromosome"/>
</dbReference>
<organism evidence="2 3">
    <name type="scientific">Saccharothrix algeriensis</name>
    <dbReference type="NCBI Taxonomy" id="173560"/>
    <lineage>
        <taxon>Bacteria</taxon>
        <taxon>Bacillati</taxon>
        <taxon>Actinomycetota</taxon>
        <taxon>Actinomycetes</taxon>
        <taxon>Pseudonocardiales</taxon>
        <taxon>Pseudonocardiaceae</taxon>
        <taxon>Saccharothrix</taxon>
    </lineage>
</organism>
<reference evidence="2" key="2">
    <citation type="submission" date="2021-04" db="EMBL/GenBank/DDBJ databases">
        <title>Saccharothrix algeriensis WGS.</title>
        <authorList>
            <person name="Stuskova K."/>
            <person name="Hakalova E."/>
            <person name="Tebbal A.B."/>
            <person name="Eichmeier A."/>
        </authorList>
    </citation>
    <scope>NUCLEOTIDE SEQUENCE</scope>
    <source>
        <strain evidence="2">NRRL B-24137</strain>
    </source>
</reference>
<reference evidence="1 4" key="1">
    <citation type="submission" date="2021-01" db="EMBL/GenBank/DDBJ databases">
        <title>Sequencing the genomes of 1000 actinobacteria strains.</title>
        <authorList>
            <person name="Klenk H.-P."/>
        </authorList>
    </citation>
    <scope>NUCLEOTIDE SEQUENCE [LARGE SCALE GENOMIC DNA]</scope>
    <source>
        <strain evidence="1 4">DSM 44581</strain>
    </source>
</reference>
<dbReference type="EMBL" id="CP072788">
    <property type="protein sequence ID" value="QTR04227.1"/>
    <property type="molecule type" value="Genomic_DNA"/>
</dbReference>
<gene>
    <name evidence="2" type="ORF">J7S33_04535</name>
    <name evidence="1" type="ORF">JOE68_000848</name>
</gene>
<accession>A0A8T8I0M9</accession>
<dbReference type="EMBL" id="JAFBCL010000001">
    <property type="protein sequence ID" value="MBM7809983.1"/>
    <property type="molecule type" value="Genomic_DNA"/>
</dbReference>